<reference evidence="8" key="2">
    <citation type="journal article" date="2018" name="Nat. Commun.">
        <title>Extreme sensitivity to ultraviolet light in the fungal pathogen causing white-nose syndrome of bats.</title>
        <authorList>
            <person name="Palmer J.M."/>
            <person name="Drees K.P."/>
            <person name="Foster J.T."/>
            <person name="Lindner D.L."/>
        </authorList>
    </citation>
    <scope>NUCLEOTIDE SEQUENCE [LARGE SCALE GENOMIC DNA]</scope>
    <source>
        <strain evidence="8">UAMH 10579</strain>
    </source>
</reference>
<dbReference type="GO" id="GO:0008239">
    <property type="term" value="F:dipeptidyl-peptidase activity"/>
    <property type="evidence" value="ECO:0007669"/>
    <property type="project" value="TreeGrafter"/>
</dbReference>
<feature type="signal peptide" evidence="6">
    <location>
        <begin position="1"/>
        <end position="19"/>
    </location>
</feature>
<dbReference type="EMBL" id="KV460253">
    <property type="protein sequence ID" value="OBT93435.1"/>
    <property type="molecule type" value="Genomic_DNA"/>
</dbReference>
<dbReference type="SUPFAM" id="SSF53474">
    <property type="entry name" value="alpha/beta-Hydrolases"/>
    <property type="match status" value="1"/>
</dbReference>
<evidence type="ECO:0000256" key="5">
    <source>
        <dbReference type="ARBA" id="ARBA00023180"/>
    </source>
</evidence>
<dbReference type="Gene3D" id="3.40.50.1820">
    <property type="entry name" value="alpha/beta hydrolase"/>
    <property type="match status" value="2"/>
</dbReference>
<accession>A0A1B8GC60</accession>
<proteinExistence type="inferred from homology"/>
<evidence type="ECO:0000256" key="1">
    <source>
        <dbReference type="ARBA" id="ARBA00011079"/>
    </source>
</evidence>
<dbReference type="PANTHER" id="PTHR11010">
    <property type="entry name" value="PROTEASE S28 PRO-X CARBOXYPEPTIDASE-RELATED"/>
    <property type="match status" value="1"/>
</dbReference>
<name>A0A1B8GC60_9PEZI</name>
<keyword evidence="4" id="KW-0378">Hydrolase</keyword>
<dbReference type="Pfam" id="PF05577">
    <property type="entry name" value="Peptidase_S28"/>
    <property type="match status" value="2"/>
</dbReference>
<evidence type="ECO:0000256" key="3">
    <source>
        <dbReference type="ARBA" id="ARBA00022729"/>
    </source>
</evidence>
<gene>
    <name evidence="7" type="ORF">VE01_08700</name>
</gene>
<reference evidence="7 8" key="1">
    <citation type="submission" date="2016-03" db="EMBL/GenBank/DDBJ databases">
        <title>Comparative genomics of Pseudogymnoascus destructans, the fungus causing white-nose syndrome of bats.</title>
        <authorList>
            <person name="Palmer J.M."/>
            <person name="Drees K.P."/>
            <person name="Foster J.T."/>
            <person name="Lindner D.L."/>
        </authorList>
    </citation>
    <scope>NUCLEOTIDE SEQUENCE [LARGE SCALE GENOMIC DNA]</scope>
    <source>
        <strain evidence="7 8">UAMH 10579</strain>
    </source>
</reference>
<dbReference type="PANTHER" id="PTHR11010:SF109">
    <property type="entry name" value="PEPTIDASE, FAMILY S28, PUTATIVE (AFU_ORTHOLOGUE AFUA_4G03790)-RELATED"/>
    <property type="match status" value="1"/>
</dbReference>
<dbReference type="AlphaFoldDB" id="A0A1B8GC60"/>
<dbReference type="InterPro" id="IPR008758">
    <property type="entry name" value="Peptidase_S28"/>
</dbReference>
<evidence type="ECO:0000313" key="7">
    <source>
        <dbReference type="EMBL" id="OBT93435.1"/>
    </source>
</evidence>
<feature type="chain" id="PRO_5008608433" description="Thymus-specific serine protease" evidence="6">
    <location>
        <begin position="20"/>
        <end position="557"/>
    </location>
</feature>
<dbReference type="InterPro" id="IPR029058">
    <property type="entry name" value="AB_hydrolase_fold"/>
</dbReference>
<evidence type="ECO:0000256" key="4">
    <source>
        <dbReference type="ARBA" id="ARBA00022801"/>
    </source>
</evidence>
<dbReference type="GO" id="GO:0006508">
    <property type="term" value="P:proteolysis"/>
    <property type="evidence" value="ECO:0007669"/>
    <property type="project" value="UniProtKB-KW"/>
</dbReference>
<evidence type="ECO:0008006" key="9">
    <source>
        <dbReference type="Google" id="ProtNLM"/>
    </source>
</evidence>
<comment type="similarity">
    <text evidence="1">Belongs to the peptidase S28 family.</text>
</comment>
<evidence type="ECO:0000256" key="2">
    <source>
        <dbReference type="ARBA" id="ARBA00022670"/>
    </source>
</evidence>
<evidence type="ECO:0000256" key="6">
    <source>
        <dbReference type="SAM" id="SignalP"/>
    </source>
</evidence>
<dbReference type="GO" id="GO:0070008">
    <property type="term" value="F:serine-type exopeptidase activity"/>
    <property type="evidence" value="ECO:0007669"/>
    <property type="project" value="InterPro"/>
</dbReference>
<sequence>MTLLIITLLIANLFGVALGQGPLTQTIELPIDHFNTSDTRTFLNRFWINDTFYEPGGPVFFFDQGEAGVGDTQPETYLGPQGELIQFAPLLLAEKYNGIAIIWEHRFYGSSLPFEVDNETGLALEGYGAYKYLTNEQALEDAVYFARHFSPAGYDEKAAKSLRADKTPWIWLGGSYPGIRAAMIRQRNPETFFASWSSSAPVQAVVDGNAYYNTIQQTMSPNCSADMHAAVTYADQILKSGTADEIALFKRAIFLTYTANPGKNNTFNTFPVPESPEDLTEWAIASIITHTLQGSLVAFQTFGYARALQPFCNDFETWNPANFTGFTLSSPITSLTENSGGGIPTPDGIAASSSPELAFYAYLYATTRKMASDYIFLPNAYFSPSDRMAWTWQLCSEFGEFQTTQAHSSPATNIVTEHYDVDGTIASFCHGPFPYAPAYPNVSAAVGKYGSWGMRPSNVMFTNGELDPLRSIGVQADKGINPEALDRKSTETVPPCGVPPPGNDVFGVVYEGAVHVSDLAFAASGPAPVEKGRALFESALDVWLDCFGKEKDECHKQ</sequence>
<keyword evidence="5" id="KW-0325">Glycoprotein</keyword>
<dbReference type="RefSeq" id="XP_018127168.1">
    <property type="nucleotide sequence ID" value="XM_018278120.2"/>
</dbReference>
<keyword evidence="3 6" id="KW-0732">Signal</keyword>
<dbReference type="GeneID" id="28842086"/>
<organism evidence="7 8">
    <name type="scientific">Pseudogymnoascus verrucosus</name>
    <dbReference type="NCBI Taxonomy" id="342668"/>
    <lineage>
        <taxon>Eukaryota</taxon>
        <taxon>Fungi</taxon>
        <taxon>Dikarya</taxon>
        <taxon>Ascomycota</taxon>
        <taxon>Pezizomycotina</taxon>
        <taxon>Leotiomycetes</taxon>
        <taxon>Thelebolales</taxon>
        <taxon>Thelebolaceae</taxon>
        <taxon>Pseudogymnoascus</taxon>
    </lineage>
</organism>
<evidence type="ECO:0000313" key="8">
    <source>
        <dbReference type="Proteomes" id="UP000091956"/>
    </source>
</evidence>
<protein>
    <recommendedName>
        <fullName evidence="9">Thymus-specific serine protease</fullName>
    </recommendedName>
</protein>
<keyword evidence="8" id="KW-1185">Reference proteome</keyword>
<dbReference type="OrthoDB" id="1735038at2759"/>
<keyword evidence="2" id="KW-0645">Protease</keyword>
<dbReference type="Proteomes" id="UP000091956">
    <property type="component" value="Unassembled WGS sequence"/>
</dbReference>